<dbReference type="InterPro" id="IPR050445">
    <property type="entry name" value="Bact_polysacc_biosynth/exp"/>
</dbReference>
<dbReference type="AlphaFoldDB" id="X0S8S4"/>
<dbReference type="GO" id="GO:0005886">
    <property type="term" value="C:plasma membrane"/>
    <property type="evidence" value="ECO:0007669"/>
    <property type="project" value="TreeGrafter"/>
</dbReference>
<comment type="caution">
    <text evidence="3">The sequence shown here is derived from an EMBL/GenBank/DDBJ whole genome shotgun (WGS) entry which is preliminary data.</text>
</comment>
<feature type="transmembrane region" description="Helical" evidence="1">
    <location>
        <begin position="236"/>
        <end position="258"/>
    </location>
</feature>
<name>X0S8S4_9ZZZZ</name>
<evidence type="ECO:0000256" key="1">
    <source>
        <dbReference type="SAM" id="Phobius"/>
    </source>
</evidence>
<keyword evidence="1" id="KW-1133">Transmembrane helix</keyword>
<dbReference type="PANTHER" id="PTHR32309">
    <property type="entry name" value="TYROSINE-PROTEIN KINASE"/>
    <property type="match status" value="1"/>
</dbReference>
<dbReference type="GO" id="GO:0004713">
    <property type="term" value="F:protein tyrosine kinase activity"/>
    <property type="evidence" value="ECO:0007669"/>
    <property type="project" value="TreeGrafter"/>
</dbReference>
<reference evidence="3" key="1">
    <citation type="journal article" date="2014" name="Front. Microbiol.">
        <title>High frequency of phylogenetically diverse reductive dehalogenase-homologous genes in deep subseafloor sedimentary metagenomes.</title>
        <authorList>
            <person name="Kawai M."/>
            <person name="Futagami T."/>
            <person name="Toyoda A."/>
            <person name="Takaki Y."/>
            <person name="Nishi S."/>
            <person name="Hori S."/>
            <person name="Arai W."/>
            <person name="Tsubouchi T."/>
            <person name="Morono Y."/>
            <person name="Uchiyama I."/>
            <person name="Ito T."/>
            <person name="Fujiyama A."/>
            <person name="Inagaki F."/>
            <person name="Takami H."/>
        </authorList>
    </citation>
    <scope>NUCLEOTIDE SEQUENCE</scope>
    <source>
        <strain evidence="3">Expedition CK06-06</strain>
    </source>
</reference>
<evidence type="ECO:0000313" key="3">
    <source>
        <dbReference type="EMBL" id="GAF72332.1"/>
    </source>
</evidence>
<feature type="domain" description="Tyrosine-protein kinase G-rich" evidence="2">
    <location>
        <begin position="177"/>
        <end position="253"/>
    </location>
</feature>
<accession>X0S8S4</accession>
<evidence type="ECO:0000259" key="2">
    <source>
        <dbReference type="Pfam" id="PF13807"/>
    </source>
</evidence>
<dbReference type="EMBL" id="BARS01004055">
    <property type="protein sequence ID" value="GAF72332.1"/>
    <property type="molecule type" value="Genomic_DNA"/>
</dbReference>
<dbReference type="PANTHER" id="PTHR32309:SF13">
    <property type="entry name" value="FERRIC ENTEROBACTIN TRANSPORT PROTEIN FEPE"/>
    <property type="match status" value="1"/>
</dbReference>
<organism evidence="3">
    <name type="scientific">marine sediment metagenome</name>
    <dbReference type="NCBI Taxonomy" id="412755"/>
    <lineage>
        <taxon>unclassified sequences</taxon>
        <taxon>metagenomes</taxon>
        <taxon>ecological metagenomes</taxon>
    </lineage>
</organism>
<keyword evidence="1" id="KW-0812">Transmembrane</keyword>
<sequence length="279" mass="30458">SAESEYLTLERSVSNDSLWNFLAQEDAGQRVSAIPSLVLEDQQFNPLYTELRSQVSATQVSAQSLREEIAYLDSALKATRAAFGGTTDDQALGGTISDDDLWNFLTQGVGGEKLAAFPSLTLAEQQLNTTYISMRSQLISTGASARTVREEISYLESALETTQTILVEKRILLIAVQTELERFAREISISKGFYTSLASRLQEANIARAETAAAIRIIESPVTPTSPIGPNKKMNVAVAGVLGLFVGVLLAFFVHWLFYAEKKEQMGKPLPPAHGEHSN</sequence>
<protein>
    <recommendedName>
        <fullName evidence="2">Tyrosine-protein kinase G-rich domain-containing protein</fullName>
    </recommendedName>
</protein>
<feature type="non-terminal residue" evidence="3">
    <location>
        <position position="1"/>
    </location>
</feature>
<dbReference type="InterPro" id="IPR032807">
    <property type="entry name" value="GNVR"/>
</dbReference>
<gene>
    <name evidence="3" type="ORF">S01H1_07904</name>
</gene>
<keyword evidence="1" id="KW-0472">Membrane</keyword>
<dbReference type="Pfam" id="PF13807">
    <property type="entry name" value="GNVR"/>
    <property type="match status" value="1"/>
</dbReference>
<proteinExistence type="predicted"/>